<evidence type="ECO:0000313" key="2">
    <source>
        <dbReference type="Proteomes" id="UP000828941"/>
    </source>
</evidence>
<name>A0ACB9LT32_BAUVA</name>
<dbReference type="Proteomes" id="UP000828941">
    <property type="component" value="Chromosome 11"/>
</dbReference>
<reference evidence="1 2" key="1">
    <citation type="journal article" date="2022" name="DNA Res.">
        <title>Chromosomal-level genome assembly of the orchid tree Bauhinia variegata (Leguminosae; Cercidoideae) supports the allotetraploid origin hypothesis of Bauhinia.</title>
        <authorList>
            <person name="Zhong Y."/>
            <person name="Chen Y."/>
            <person name="Zheng D."/>
            <person name="Pang J."/>
            <person name="Liu Y."/>
            <person name="Luo S."/>
            <person name="Meng S."/>
            <person name="Qian L."/>
            <person name="Wei D."/>
            <person name="Dai S."/>
            <person name="Zhou R."/>
        </authorList>
    </citation>
    <scope>NUCLEOTIDE SEQUENCE [LARGE SCALE GENOMIC DNA]</scope>
    <source>
        <strain evidence="1">BV-YZ2020</strain>
    </source>
</reference>
<keyword evidence="2" id="KW-1185">Reference proteome</keyword>
<organism evidence="1 2">
    <name type="scientific">Bauhinia variegata</name>
    <name type="common">Purple orchid tree</name>
    <name type="synonym">Phanera variegata</name>
    <dbReference type="NCBI Taxonomy" id="167791"/>
    <lineage>
        <taxon>Eukaryota</taxon>
        <taxon>Viridiplantae</taxon>
        <taxon>Streptophyta</taxon>
        <taxon>Embryophyta</taxon>
        <taxon>Tracheophyta</taxon>
        <taxon>Spermatophyta</taxon>
        <taxon>Magnoliopsida</taxon>
        <taxon>eudicotyledons</taxon>
        <taxon>Gunneridae</taxon>
        <taxon>Pentapetalae</taxon>
        <taxon>rosids</taxon>
        <taxon>fabids</taxon>
        <taxon>Fabales</taxon>
        <taxon>Fabaceae</taxon>
        <taxon>Cercidoideae</taxon>
        <taxon>Cercideae</taxon>
        <taxon>Bauhiniinae</taxon>
        <taxon>Bauhinia</taxon>
    </lineage>
</organism>
<dbReference type="EMBL" id="CM039436">
    <property type="protein sequence ID" value="KAI4314575.1"/>
    <property type="molecule type" value="Genomic_DNA"/>
</dbReference>
<protein>
    <submittedName>
        <fullName evidence="1">Uncharacterized protein</fullName>
    </submittedName>
</protein>
<evidence type="ECO:0000313" key="1">
    <source>
        <dbReference type="EMBL" id="KAI4314575.1"/>
    </source>
</evidence>
<comment type="caution">
    <text evidence="1">The sequence shown here is derived from an EMBL/GenBank/DDBJ whole genome shotgun (WGS) entry which is preliminary data.</text>
</comment>
<sequence length="435" mass="50167">MAEEEEQKQEELKKLASSYIGLSFSLFLALLPKNSVSLVQNLQTQVRELSVKLFQAQEQLRQMKSRRQEDSKANARVVEIFASHRNAWQEEEKRLLHQIDTAAEEIAHLRAKVAEFENFEAESNARVEELEREVGERDEMLSFMSRRGDSEIDPEEEEQELGGCQRREYGRGKSREWFQKDSEECVLGTSRTVEEVSVIYDHAQQFQQQLGNGFDSEFVASASKFWAERGTLWQDLQYESLESTYNMKHFVARRESPLKVDGDSAGVSSKLKLLEQELLNLEEKIGKSDMSKVPSLMRKQATRYQTLAENIDDLCRRIQASDPSEPTLSSEFRTQSQTECLLEAFRLQQRASETGQKLMALQSEVGKSHYKKEVGSQDTVSTRRSLDSVGNNFKEIQRNLEIWLARIIGDLEGILARDGASRVRDYYISRYPYIQ</sequence>
<gene>
    <name evidence="1" type="ORF">L6164_027467</name>
</gene>
<proteinExistence type="predicted"/>
<accession>A0ACB9LT32</accession>